<dbReference type="Proteomes" id="UP001243330">
    <property type="component" value="Unassembled WGS sequence"/>
</dbReference>
<dbReference type="SUPFAM" id="SSF51197">
    <property type="entry name" value="Clavaminate synthase-like"/>
    <property type="match status" value="1"/>
</dbReference>
<dbReference type="CDD" id="cd12148">
    <property type="entry name" value="fungal_TF_MHR"/>
    <property type="match status" value="1"/>
</dbReference>
<dbReference type="InterPro" id="IPR044861">
    <property type="entry name" value="IPNS-like_FE2OG_OXY"/>
</dbReference>
<name>A0AAD9EH85_9PEZI</name>
<dbReference type="Gene3D" id="2.60.120.330">
    <property type="entry name" value="B-lactam Antibiotic, Isopenicillin N Synthase, Chain"/>
    <property type="match status" value="1"/>
</dbReference>
<organism evidence="5 6">
    <name type="scientific">Colletotrichum chrysophilum</name>
    <dbReference type="NCBI Taxonomy" id="1836956"/>
    <lineage>
        <taxon>Eukaryota</taxon>
        <taxon>Fungi</taxon>
        <taxon>Dikarya</taxon>
        <taxon>Ascomycota</taxon>
        <taxon>Pezizomycotina</taxon>
        <taxon>Sordariomycetes</taxon>
        <taxon>Hypocreomycetidae</taxon>
        <taxon>Glomerellales</taxon>
        <taxon>Glomerellaceae</taxon>
        <taxon>Colletotrichum</taxon>
        <taxon>Colletotrichum gloeosporioides species complex</taxon>
    </lineage>
</organism>
<keyword evidence="6" id="KW-1185">Reference proteome</keyword>
<dbReference type="InterPro" id="IPR027443">
    <property type="entry name" value="IPNS-like_sf"/>
</dbReference>
<dbReference type="AlphaFoldDB" id="A0AAD9EH85"/>
<feature type="domain" description="Non-haem dioxygenase N-terminal" evidence="4">
    <location>
        <begin position="41"/>
        <end position="153"/>
    </location>
</feature>
<dbReference type="Pfam" id="PF04082">
    <property type="entry name" value="Fungal_trans"/>
    <property type="match status" value="1"/>
</dbReference>
<gene>
    <name evidence="5" type="ORF">CCHR01_09995</name>
</gene>
<dbReference type="Pfam" id="PF03171">
    <property type="entry name" value="2OG-FeII_Oxy"/>
    <property type="match status" value="1"/>
</dbReference>
<sequence>MSETTIVSEPETTLLHFASGNGPVTRRILRTPLRDALPTEIPLIDISPSFSNDIASRKLVAQQIRQAATSSGFFYITNHGIDSSVTDAAHEACLEYFRQEEEAKMRSWVGKSRYFNGYKPPGSQRINKSESVDVRETFSWTYDPRHDPDIRDVESIPDDAKHFLRIEDFHWEGASNKPQFKSSIIRYWQSCLKLARVLVRAFALSLDLPEGHFDAKFAYPDAALALNYYPPLSKALNGAPADTDAQVSIGSHTDFQLFTILWQDAVGGLQVLNRQGQWIRDTVPEINSFILELEDDDPDCMGVRKSNNAASLGRGVQEDDFTVLSKKFLAYVHVKNPVLDVPDFRAHVKAAIENGPRWDGPSCLVLIACALACLATHFEQDSFLNSTPESIRSTASNSTDPDTAQAYFFAAKKRLGLLEPSLLQVQCLFFCGVFEMYSLRPLPAWSYFNQACVQFKNLLWRRTQRRAPENMSQKARRLEQRLYWSCMKSECELRCEIPLPSSGITRLSYPDLFPSPPSEVATPAPQPSSLDILEDEIQPEEEKSWFYYLAEISSRRMINRAISIMGYHGEEAWIRNIAKVIEKYEDFDQQINVWCCHIPSQINWQNREHSSNELVHYIQNRAESCREWIHRPFVYYVIHQPPEDPWIPRVLPLAEKGLEIAVELLLDANPHHRHHGTWFMARAAMTRALLVLATVKSGRFRLPDRWKHAVDSATWALQRWYGEAPDLRKAASVLEELMGQIVRSEV</sequence>
<feature type="domain" description="Isopenicillin N synthase-like Fe(2+) 2OG dioxygenase" evidence="2">
    <location>
        <begin position="221"/>
        <end position="295"/>
    </location>
</feature>
<evidence type="ECO:0000259" key="3">
    <source>
        <dbReference type="Pfam" id="PF04082"/>
    </source>
</evidence>
<evidence type="ECO:0000313" key="5">
    <source>
        <dbReference type="EMBL" id="KAK1847397.1"/>
    </source>
</evidence>
<evidence type="ECO:0000256" key="1">
    <source>
        <dbReference type="ARBA" id="ARBA00023242"/>
    </source>
</evidence>
<dbReference type="InterPro" id="IPR053181">
    <property type="entry name" value="EcdB-like_regulator"/>
</dbReference>
<evidence type="ECO:0000259" key="2">
    <source>
        <dbReference type="Pfam" id="PF03171"/>
    </source>
</evidence>
<dbReference type="PANTHER" id="PTHR47785:SF5">
    <property type="entry name" value="ZN(II)2CYS6 TRANSCRIPTION FACTOR (EUROFUNG)"/>
    <property type="match status" value="1"/>
</dbReference>
<keyword evidence="1" id="KW-0539">Nucleus</keyword>
<reference evidence="5" key="1">
    <citation type="submission" date="2023-01" db="EMBL/GenBank/DDBJ databases">
        <title>Colletotrichum chrysophilum M932 genome sequence.</title>
        <authorList>
            <person name="Baroncelli R."/>
        </authorList>
    </citation>
    <scope>NUCLEOTIDE SEQUENCE</scope>
    <source>
        <strain evidence="5">M932</strain>
    </source>
</reference>
<feature type="domain" description="Xylanolytic transcriptional activator regulatory" evidence="3">
    <location>
        <begin position="327"/>
        <end position="486"/>
    </location>
</feature>
<dbReference type="GO" id="GO:0008270">
    <property type="term" value="F:zinc ion binding"/>
    <property type="evidence" value="ECO:0007669"/>
    <property type="project" value="InterPro"/>
</dbReference>
<dbReference type="GO" id="GO:0006351">
    <property type="term" value="P:DNA-templated transcription"/>
    <property type="evidence" value="ECO:0007669"/>
    <property type="project" value="InterPro"/>
</dbReference>
<dbReference type="InterPro" id="IPR007219">
    <property type="entry name" value="XnlR_reg_dom"/>
</dbReference>
<comment type="caution">
    <text evidence="5">The sequence shown here is derived from an EMBL/GenBank/DDBJ whole genome shotgun (WGS) entry which is preliminary data.</text>
</comment>
<protein>
    <submittedName>
        <fullName evidence="5">2og-fe oxygenase superfamily protein</fullName>
    </submittedName>
</protein>
<evidence type="ECO:0000313" key="6">
    <source>
        <dbReference type="Proteomes" id="UP001243330"/>
    </source>
</evidence>
<dbReference type="PRINTS" id="PR00682">
    <property type="entry name" value="IPNSYNTHASE"/>
</dbReference>
<evidence type="ECO:0000259" key="4">
    <source>
        <dbReference type="Pfam" id="PF14226"/>
    </source>
</evidence>
<dbReference type="PANTHER" id="PTHR47785">
    <property type="entry name" value="ZN(II)2CYS6 TRANSCRIPTION FACTOR (EUROFUNG)-RELATED-RELATED"/>
    <property type="match status" value="1"/>
</dbReference>
<proteinExistence type="predicted"/>
<dbReference type="InterPro" id="IPR026992">
    <property type="entry name" value="DIOX_N"/>
</dbReference>
<dbReference type="Pfam" id="PF14226">
    <property type="entry name" value="DIOX_N"/>
    <property type="match status" value="1"/>
</dbReference>
<dbReference type="GO" id="GO:0003677">
    <property type="term" value="F:DNA binding"/>
    <property type="evidence" value="ECO:0007669"/>
    <property type="project" value="InterPro"/>
</dbReference>
<accession>A0AAD9EH85</accession>
<dbReference type="EMBL" id="JAQOWY010000204">
    <property type="protein sequence ID" value="KAK1847397.1"/>
    <property type="molecule type" value="Genomic_DNA"/>
</dbReference>